<reference evidence="5 6" key="1">
    <citation type="journal article" date="2024" name="bioRxiv">
        <title>Comparative genomics of Cryptococcus and Kwoniella reveals pathogenesis evolution and contrasting karyotype dynamics via intercentromeric recombination or chromosome fusion.</title>
        <authorList>
            <person name="Coelho M.A."/>
            <person name="David-Palma M."/>
            <person name="Shea T."/>
            <person name="Bowers K."/>
            <person name="McGinley-Smith S."/>
            <person name="Mohammad A.W."/>
            <person name="Gnirke A."/>
            <person name="Yurkov A.M."/>
            <person name="Nowrousian M."/>
            <person name="Sun S."/>
            <person name="Cuomo C.A."/>
            <person name="Heitman J."/>
        </authorList>
    </citation>
    <scope>NUCLEOTIDE SEQUENCE [LARGE SCALE GENOMIC DNA]</scope>
    <source>
        <strain evidence="5 6">CBS 13917</strain>
    </source>
</reference>
<sequence>MTASTNGRNVLISGGSIAGPSVAFWLNRYGFRTTLVERWHEVRPGGQNVDIEGSGRTVLRKMKLESEVLALHTKETGSNWMTIDGQSRLHLPMGDISPTNETEIQRGDLAKLLYDKTKAQTEWIFGDQIVGIDERGEGVEVEFQSGKKKEFYAVVLADGVGSRTRKLVLGPDEYQFRPLGCYIAYWGMPRDASDQFYDKWQIVPLPNRRILSTRPERTKQFTNTFFSFIEPTSLGLEKLPKAEQIEKLKPYLRGSGKYEATFIKGLENSNDLYLDYAGQIHAKRWHSTGGRVALVGDAAYCATPFSGMGTPLSLVGAYILAGEMARHAGDPKKGLEDYQRIMTPYVKSIQTLGPGIPRIVHPQTWLGIETLYWLVRTMVGIGRLWKRSGLEWLFSKISGPPEDEIVLPDYTALEIGSGQDGKKP</sequence>
<evidence type="ECO:0000313" key="5">
    <source>
        <dbReference type="EMBL" id="KAK8866196.1"/>
    </source>
</evidence>
<dbReference type="KEGG" id="kne:92178606"/>
<dbReference type="EMBL" id="JBCAWK010000002">
    <property type="protein sequence ID" value="KAK8866196.1"/>
    <property type="molecule type" value="Genomic_DNA"/>
</dbReference>
<feature type="domain" description="FAD-binding" evidence="4">
    <location>
        <begin position="9"/>
        <end position="347"/>
    </location>
</feature>
<dbReference type="AlphaFoldDB" id="A0AAW0Z656"/>
<gene>
    <name evidence="5" type="ORF">IAR55_001347</name>
</gene>
<evidence type="ECO:0000256" key="3">
    <source>
        <dbReference type="ARBA" id="ARBA00023002"/>
    </source>
</evidence>
<dbReference type="GO" id="GO:0016491">
    <property type="term" value="F:oxidoreductase activity"/>
    <property type="evidence" value="ECO:0007669"/>
    <property type="project" value="UniProtKB-KW"/>
</dbReference>
<accession>A0AAW0Z656</accession>
<evidence type="ECO:0000256" key="2">
    <source>
        <dbReference type="ARBA" id="ARBA00022827"/>
    </source>
</evidence>
<dbReference type="PANTHER" id="PTHR46865:SF2">
    <property type="entry name" value="MONOOXYGENASE"/>
    <property type="match status" value="1"/>
</dbReference>
<dbReference type="InterPro" id="IPR036188">
    <property type="entry name" value="FAD/NAD-bd_sf"/>
</dbReference>
<dbReference type="Gene3D" id="3.30.9.10">
    <property type="entry name" value="D-Amino Acid Oxidase, subunit A, domain 2"/>
    <property type="match status" value="1"/>
</dbReference>
<dbReference type="PRINTS" id="PR00420">
    <property type="entry name" value="RNGMNOXGNASE"/>
</dbReference>
<keyword evidence="6" id="KW-1185">Reference proteome</keyword>
<dbReference type="Pfam" id="PF01494">
    <property type="entry name" value="FAD_binding_3"/>
    <property type="match status" value="1"/>
</dbReference>
<dbReference type="Gene3D" id="3.50.50.60">
    <property type="entry name" value="FAD/NAD(P)-binding domain"/>
    <property type="match status" value="1"/>
</dbReference>
<evidence type="ECO:0000313" key="6">
    <source>
        <dbReference type="Proteomes" id="UP001388673"/>
    </source>
</evidence>
<proteinExistence type="predicted"/>
<keyword evidence="1" id="KW-0285">Flavoprotein</keyword>
<organism evidence="5 6">
    <name type="scientific">Kwoniella newhampshirensis</name>
    <dbReference type="NCBI Taxonomy" id="1651941"/>
    <lineage>
        <taxon>Eukaryota</taxon>
        <taxon>Fungi</taxon>
        <taxon>Dikarya</taxon>
        <taxon>Basidiomycota</taxon>
        <taxon>Agaricomycotina</taxon>
        <taxon>Tremellomycetes</taxon>
        <taxon>Tremellales</taxon>
        <taxon>Cryptococcaceae</taxon>
        <taxon>Kwoniella</taxon>
    </lineage>
</organism>
<keyword evidence="3" id="KW-0560">Oxidoreductase</keyword>
<protein>
    <recommendedName>
        <fullName evidence="4">FAD-binding domain-containing protein</fullName>
    </recommendedName>
</protein>
<dbReference type="InterPro" id="IPR051704">
    <property type="entry name" value="FAD_aromatic-hydroxylase"/>
</dbReference>
<name>A0AAW0Z656_9TREE</name>
<dbReference type="RefSeq" id="XP_066805675.1">
    <property type="nucleotide sequence ID" value="XM_066944474.1"/>
</dbReference>
<dbReference type="GeneID" id="92178606"/>
<dbReference type="InterPro" id="IPR002938">
    <property type="entry name" value="FAD-bd"/>
</dbReference>
<comment type="caution">
    <text evidence="5">The sequence shown here is derived from an EMBL/GenBank/DDBJ whole genome shotgun (WGS) entry which is preliminary data.</text>
</comment>
<evidence type="ECO:0000256" key="1">
    <source>
        <dbReference type="ARBA" id="ARBA00022630"/>
    </source>
</evidence>
<keyword evidence="2" id="KW-0274">FAD</keyword>
<dbReference type="Proteomes" id="UP001388673">
    <property type="component" value="Unassembled WGS sequence"/>
</dbReference>
<evidence type="ECO:0000259" key="4">
    <source>
        <dbReference type="Pfam" id="PF01494"/>
    </source>
</evidence>
<dbReference type="SUPFAM" id="SSF51905">
    <property type="entry name" value="FAD/NAD(P)-binding domain"/>
    <property type="match status" value="1"/>
</dbReference>
<dbReference type="GO" id="GO:0071949">
    <property type="term" value="F:FAD binding"/>
    <property type="evidence" value="ECO:0007669"/>
    <property type="project" value="InterPro"/>
</dbReference>
<dbReference type="PANTHER" id="PTHR46865">
    <property type="entry name" value="OXIDOREDUCTASE-RELATED"/>
    <property type="match status" value="1"/>
</dbReference>